<dbReference type="EMBL" id="LAZR01070362">
    <property type="protein sequence ID" value="KKK41924.1"/>
    <property type="molecule type" value="Genomic_DNA"/>
</dbReference>
<gene>
    <name evidence="1" type="ORF">LCGC14_2432440</name>
</gene>
<comment type="caution">
    <text evidence="1">The sequence shown here is derived from an EMBL/GenBank/DDBJ whole genome shotgun (WGS) entry which is preliminary data.</text>
</comment>
<organism evidence="1">
    <name type="scientific">marine sediment metagenome</name>
    <dbReference type="NCBI Taxonomy" id="412755"/>
    <lineage>
        <taxon>unclassified sequences</taxon>
        <taxon>metagenomes</taxon>
        <taxon>ecological metagenomes</taxon>
    </lineage>
</organism>
<dbReference type="AlphaFoldDB" id="A0A0F8XIG4"/>
<name>A0A0F8XIG4_9ZZZZ</name>
<reference evidence="1" key="1">
    <citation type="journal article" date="2015" name="Nature">
        <title>Complex archaea that bridge the gap between prokaryotes and eukaryotes.</title>
        <authorList>
            <person name="Spang A."/>
            <person name="Saw J.H."/>
            <person name="Jorgensen S.L."/>
            <person name="Zaremba-Niedzwiedzka K."/>
            <person name="Martijn J."/>
            <person name="Lind A.E."/>
            <person name="van Eijk R."/>
            <person name="Schleper C."/>
            <person name="Guy L."/>
            <person name="Ettema T.J."/>
        </authorList>
    </citation>
    <scope>NUCLEOTIDE SEQUENCE</scope>
</reference>
<accession>A0A0F8XIG4</accession>
<proteinExistence type="predicted"/>
<sequence length="89" mass="10323">MENKPKQQLEAEEKVKKKAKSFLTRIKSLFAAKRKIIRIRVISGTQAFWVKNPKKIKFWKGLAESQGGFSLRSGRDLTKPVQITMVEYK</sequence>
<protein>
    <submittedName>
        <fullName evidence="1">Uncharacterized protein</fullName>
    </submittedName>
</protein>
<evidence type="ECO:0000313" key="1">
    <source>
        <dbReference type="EMBL" id="KKK41924.1"/>
    </source>
</evidence>